<evidence type="ECO:0000259" key="1">
    <source>
        <dbReference type="PROSITE" id="PS51186"/>
    </source>
</evidence>
<dbReference type="GO" id="GO:0016747">
    <property type="term" value="F:acyltransferase activity, transferring groups other than amino-acyl groups"/>
    <property type="evidence" value="ECO:0007669"/>
    <property type="project" value="InterPro"/>
</dbReference>
<dbReference type="SUPFAM" id="SSF55729">
    <property type="entry name" value="Acyl-CoA N-acyltransferases (Nat)"/>
    <property type="match status" value="1"/>
</dbReference>
<sequence length="151" mass="17492">MNIVQLTWEQTVPVRQEVLWPGMPEDFCYVVGDEQAQHYGVEIDGELVTVASVFIDEDDETARIRKFATIVDHRHEGLGSALLEHILTDVQRFNVHYFWCISRESTVDFYKRFGLKIEDERFSKCGIHFYRMSCQLGGKEPYSSNGVTLHS</sequence>
<accession>A0A2N8ZKE7</accession>
<dbReference type="PROSITE" id="PS51186">
    <property type="entry name" value="GNAT"/>
    <property type="match status" value="1"/>
</dbReference>
<dbReference type="Proteomes" id="UP000235828">
    <property type="component" value="Chromosome B"/>
</dbReference>
<dbReference type="OrthoDB" id="1178186at2"/>
<dbReference type="KEGG" id="vta:B0777"/>
<protein>
    <submittedName>
        <fullName evidence="2">Putative Acetyltransferase</fullName>
    </submittedName>
</protein>
<evidence type="ECO:0000313" key="3">
    <source>
        <dbReference type="Proteomes" id="UP000235828"/>
    </source>
</evidence>
<dbReference type="Gene3D" id="3.40.630.30">
    <property type="match status" value="1"/>
</dbReference>
<dbReference type="InterPro" id="IPR016181">
    <property type="entry name" value="Acyl_CoA_acyltransferase"/>
</dbReference>
<proteinExistence type="predicted"/>
<dbReference type="CDD" id="cd04301">
    <property type="entry name" value="NAT_SF"/>
    <property type="match status" value="1"/>
</dbReference>
<keyword evidence="2" id="KW-0808">Transferase</keyword>
<dbReference type="AlphaFoldDB" id="A0A2N8ZKE7"/>
<dbReference type="Pfam" id="PF13673">
    <property type="entry name" value="Acetyltransf_10"/>
    <property type="match status" value="1"/>
</dbReference>
<dbReference type="RefSeq" id="WP_102524655.1">
    <property type="nucleotide sequence ID" value="NZ_LT960612.1"/>
</dbReference>
<gene>
    <name evidence="2" type="ORF">VTAP4600_B0777</name>
</gene>
<organism evidence="2 3">
    <name type="scientific">Vibrio tapetis subsp. tapetis</name>
    <dbReference type="NCBI Taxonomy" id="1671868"/>
    <lineage>
        <taxon>Bacteria</taxon>
        <taxon>Pseudomonadati</taxon>
        <taxon>Pseudomonadota</taxon>
        <taxon>Gammaproteobacteria</taxon>
        <taxon>Vibrionales</taxon>
        <taxon>Vibrionaceae</taxon>
        <taxon>Vibrio</taxon>
    </lineage>
</organism>
<feature type="domain" description="N-acetyltransferase" evidence="1">
    <location>
        <begin position="1"/>
        <end position="137"/>
    </location>
</feature>
<evidence type="ECO:0000313" key="2">
    <source>
        <dbReference type="EMBL" id="SON52388.1"/>
    </source>
</evidence>
<dbReference type="EMBL" id="LT960612">
    <property type="protein sequence ID" value="SON52388.1"/>
    <property type="molecule type" value="Genomic_DNA"/>
</dbReference>
<reference evidence="2 3" key="1">
    <citation type="submission" date="2017-10" db="EMBL/GenBank/DDBJ databases">
        <authorList>
            <person name="Banno H."/>
            <person name="Chua N.-H."/>
        </authorList>
    </citation>
    <scope>NUCLEOTIDE SEQUENCE [LARGE SCALE GENOMIC DNA]</scope>
    <source>
        <strain evidence="2">Vibrio tapetis CECT4600</strain>
    </source>
</reference>
<keyword evidence="3" id="KW-1185">Reference proteome</keyword>
<dbReference type="InterPro" id="IPR000182">
    <property type="entry name" value="GNAT_dom"/>
</dbReference>
<name>A0A2N8ZKE7_9VIBR</name>